<keyword evidence="1" id="KW-0645">Protease</keyword>
<dbReference type="PANTHER" id="PTHR42648">
    <property type="entry name" value="TRANSPOSASE, PUTATIVE-RELATED"/>
    <property type="match status" value="1"/>
</dbReference>
<feature type="domain" description="Retroviral polymerase SH3-like" evidence="4">
    <location>
        <begin position="359"/>
        <end position="419"/>
    </location>
</feature>
<proteinExistence type="predicted"/>
<accession>A0A2N9JAK8</accession>
<dbReference type="EMBL" id="OIVN01006457">
    <property type="protein sequence ID" value="SPD33471.1"/>
    <property type="molecule type" value="Genomic_DNA"/>
</dbReference>
<gene>
    <name evidence="5" type="ORF">FSB_LOCUS61353</name>
</gene>
<name>A0A2N9JAK8_FAGSY</name>
<dbReference type="Pfam" id="PF22936">
    <property type="entry name" value="Pol_BBD"/>
    <property type="match status" value="1"/>
</dbReference>
<dbReference type="Gene3D" id="3.30.420.10">
    <property type="entry name" value="Ribonuclease H-like superfamily/Ribonuclease H"/>
    <property type="match status" value="1"/>
</dbReference>
<dbReference type="InterPro" id="IPR054722">
    <property type="entry name" value="PolX-like_BBD"/>
</dbReference>
<feature type="domain" description="GAG-pre-integrase" evidence="2">
    <location>
        <begin position="227"/>
        <end position="294"/>
    </location>
</feature>
<dbReference type="GO" id="GO:0003676">
    <property type="term" value="F:nucleic acid binding"/>
    <property type="evidence" value="ECO:0007669"/>
    <property type="project" value="InterPro"/>
</dbReference>
<dbReference type="InterPro" id="IPR025724">
    <property type="entry name" value="GAG-pre-integrase_dom"/>
</dbReference>
<evidence type="ECO:0000259" key="4">
    <source>
        <dbReference type="Pfam" id="PF25597"/>
    </source>
</evidence>
<dbReference type="GO" id="GO:0006508">
    <property type="term" value="P:proteolysis"/>
    <property type="evidence" value="ECO:0007669"/>
    <property type="project" value="UniProtKB-KW"/>
</dbReference>
<dbReference type="Pfam" id="PF13976">
    <property type="entry name" value="gag_pre-integrs"/>
    <property type="match status" value="1"/>
</dbReference>
<evidence type="ECO:0000256" key="1">
    <source>
        <dbReference type="ARBA" id="ARBA00022670"/>
    </source>
</evidence>
<dbReference type="Pfam" id="PF25597">
    <property type="entry name" value="SH3_retrovirus"/>
    <property type="match status" value="1"/>
</dbReference>
<evidence type="ECO:0000259" key="3">
    <source>
        <dbReference type="Pfam" id="PF22936"/>
    </source>
</evidence>
<dbReference type="InterPro" id="IPR057670">
    <property type="entry name" value="SH3_retrovirus"/>
</dbReference>
<sequence length="572" mass="63703">MAAKFSLGAKNEIEKFNGKNDFSLWHVKMRVLLVQQGLLRALKGKDSLLAQLSEEEKEDLLERAHSAIQLSLADEVLSEVVEEKIAARLWLKLESRYMTKLKVLLLEIDPIKKGLVVMEVDLDLNLESYHMTPRRDRFTTYRPINGGLVYMGNNTTYKVVGIGTVRIKMYDGIVRTMTDVRHMPDLAKNLLSLSTFDSQGYNYTGGGGVLRIGKGALIVINGILVNDLYLLQGSTIVGVAAVSSADLDSNTHLWHMHLAHMSEADMYILSKQGLLNGQKIGKLDFCEHCVFGKQCRVKFSIAQHRTKGTVDYIHLDLWGPSPVSLKGGHRYLMTFIDYYSRKVWSGTPVGYSNLRVFGCPAYAHVNDGKFERRANKCIFLGYASGVKGFRLWCTKLKSPGLIISRDVKFNEFALIDQSKESIEAVKDQGVNKQVELQLVSSPLAAHFKLSADLSPQSKEEKEHMSRVPYASTVGSMMASTDGSSIVGFVDSDYVGINAVRKVATENNPMDMMTKLGDGGVLFVRFDRIQAKVEICYVCGLNTTWSGTSLVPMTPITAKILKRLESQYSLGLK</sequence>
<reference evidence="5" key="1">
    <citation type="submission" date="2018-02" db="EMBL/GenBank/DDBJ databases">
        <authorList>
            <person name="Cohen D.B."/>
            <person name="Kent A.D."/>
        </authorList>
    </citation>
    <scope>NUCLEOTIDE SEQUENCE</scope>
</reference>
<keyword evidence="1" id="KW-0378">Hydrolase</keyword>
<dbReference type="InterPro" id="IPR036397">
    <property type="entry name" value="RNaseH_sf"/>
</dbReference>
<evidence type="ECO:0000313" key="5">
    <source>
        <dbReference type="EMBL" id="SPD33471.1"/>
    </source>
</evidence>
<dbReference type="PANTHER" id="PTHR42648:SF28">
    <property type="entry name" value="TRANSPOSON-ENCODED PROTEIN WITH RIBONUCLEASE H-LIKE AND RETROVIRUS ZINC FINGER-LIKE DOMAINS"/>
    <property type="match status" value="1"/>
</dbReference>
<feature type="domain" description="Retrovirus-related Pol polyprotein from transposon TNT 1-94-like beta-barrel" evidence="3">
    <location>
        <begin position="128"/>
        <end position="201"/>
    </location>
</feature>
<dbReference type="SUPFAM" id="SSF53098">
    <property type="entry name" value="Ribonuclease H-like"/>
    <property type="match status" value="1"/>
</dbReference>
<dbReference type="AlphaFoldDB" id="A0A2N9JAK8"/>
<evidence type="ECO:0000259" key="2">
    <source>
        <dbReference type="Pfam" id="PF13976"/>
    </source>
</evidence>
<dbReference type="InterPro" id="IPR012337">
    <property type="entry name" value="RNaseH-like_sf"/>
</dbReference>
<dbReference type="GO" id="GO:0008233">
    <property type="term" value="F:peptidase activity"/>
    <property type="evidence" value="ECO:0007669"/>
    <property type="project" value="UniProtKB-KW"/>
</dbReference>
<organism evidence="5">
    <name type="scientific">Fagus sylvatica</name>
    <name type="common">Beechnut</name>
    <dbReference type="NCBI Taxonomy" id="28930"/>
    <lineage>
        <taxon>Eukaryota</taxon>
        <taxon>Viridiplantae</taxon>
        <taxon>Streptophyta</taxon>
        <taxon>Embryophyta</taxon>
        <taxon>Tracheophyta</taxon>
        <taxon>Spermatophyta</taxon>
        <taxon>Magnoliopsida</taxon>
        <taxon>eudicotyledons</taxon>
        <taxon>Gunneridae</taxon>
        <taxon>Pentapetalae</taxon>
        <taxon>rosids</taxon>
        <taxon>fabids</taxon>
        <taxon>Fagales</taxon>
        <taxon>Fagaceae</taxon>
        <taxon>Fagus</taxon>
    </lineage>
</organism>
<protein>
    <submittedName>
        <fullName evidence="5">Uncharacterized protein</fullName>
    </submittedName>
</protein>
<dbReference type="InterPro" id="IPR039537">
    <property type="entry name" value="Retrotran_Ty1/copia-like"/>
</dbReference>